<proteinExistence type="predicted"/>
<dbReference type="Gene3D" id="2.40.30.10">
    <property type="entry name" value="Translation factors"/>
    <property type="match status" value="1"/>
</dbReference>
<gene>
    <name evidence="1" type="ORF">ENI34_06305</name>
</gene>
<evidence type="ECO:0000313" key="1">
    <source>
        <dbReference type="EMBL" id="HEC78738.1"/>
    </source>
</evidence>
<sequence length="84" mass="9418">MEKLIGTITHYFGKIGVAVLKVTDDEVAVGDTIHIKGKHTDFTQTINSMQVEHENIEKAKKGNEVGLKVEQPVHEKDEVYKVTE</sequence>
<dbReference type="GO" id="GO:0003746">
    <property type="term" value="F:translation elongation factor activity"/>
    <property type="evidence" value="ECO:0007669"/>
    <property type="project" value="UniProtKB-KW"/>
</dbReference>
<dbReference type="Proteomes" id="UP000885826">
    <property type="component" value="Unassembled WGS sequence"/>
</dbReference>
<dbReference type="InterPro" id="IPR009000">
    <property type="entry name" value="Transl_B-barrel_sf"/>
</dbReference>
<dbReference type="SUPFAM" id="SSF50447">
    <property type="entry name" value="Translation proteins"/>
    <property type="match status" value="1"/>
</dbReference>
<organism evidence="1 2">
    <name type="scientific">candidate division WOR-3 bacterium</name>
    <dbReference type="NCBI Taxonomy" id="2052148"/>
    <lineage>
        <taxon>Bacteria</taxon>
        <taxon>Bacteria division WOR-3</taxon>
    </lineage>
</organism>
<protein>
    <submittedName>
        <fullName evidence="1">Translation elongation factor-like protein</fullName>
    </submittedName>
</protein>
<dbReference type="AlphaFoldDB" id="A0A9C9EMA1"/>
<evidence type="ECO:0000313" key="2">
    <source>
        <dbReference type="Proteomes" id="UP000885826"/>
    </source>
</evidence>
<keyword evidence="1" id="KW-0648">Protein biosynthesis</keyword>
<comment type="caution">
    <text evidence="1">The sequence shown here is derived from an EMBL/GenBank/DDBJ whole genome shotgun (WGS) entry which is preliminary data.</text>
</comment>
<reference evidence="1" key="1">
    <citation type="journal article" date="2020" name="mSystems">
        <title>Genome- and Community-Level Interaction Insights into Carbon Utilization and Element Cycling Functions of Hydrothermarchaeota in Hydrothermal Sediment.</title>
        <authorList>
            <person name="Zhou Z."/>
            <person name="Liu Y."/>
            <person name="Xu W."/>
            <person name="Pan J."/>
            <person name="Luo Z.H."/>
            <person name="Li M."/>
        </authorList>
    </citation>
    <scope>NUCLEOTIDE SEQUENCE</scope>
    <source>
        <strain evidence="1">HyVt-388</strain>
    </source>
</reference>
<dbReference type="EMBL" id="DRIG01000066">
    <property type="protein sequence ID" value="HEC78738.1"/>
    <property type="molecule type" value="Genomic_DNA"/>
</dbReference>
<keyword evidence="1" id="KW-0251">Elongation factor</keyword>
<name>A0A9C9EMA1_UNCW3</name>
<accession>A0A9C9EMA1</accession>